<evidence type="ECO:0000313" key="2">
    <source>
        <dbReference type="EMBL" id="KAK3689709.1"/>
    </source>
</evidence>
<accession>A0AAE0XBR1</accession>
<reference evidence="2" key="2">
    <citation type="submission" date="2023-06" db="EMBL/GenBank/DDBJ databases">
        <authorList>
            <consortium name="Lawrence Berkeley National Laboratory"/>
            <person name="Haridas S."/>
            <person name="Hensen N."/>
            <person name="Bonometti L."/>
            <person name="Westerberg I."/>
            <person name="Brannstrom I.O."/>
            <person name="Guillou S."/>
            <person name="Cros-Aarteil S."/>
            <person name="Calhoun S."/>
            <person name="Kuo A."/>
            <person name="Mondo S."/>
            <person name="Pangilinan J."/>
            <person name="Riley R."/>
            <person name="Labutti K."/>
            <person name="Andreopoulos B."/>
            <person name="Lipzen A."/>
            <person name="Chen C."/>
            <person name="Yanf M."/>
            <person name="Daum C."/>
            <person name="Ng V."/>
            <person name="Clum A."/>
            <person name="Steindorff A."/>
            <person name="Ohm R."/>
            <person name="Martin F."/>
            <person name="Silar P."/>
            <person name="Natvig D."/>
            <person name="Lalanne C."/>
            <person name="Gautier V."/>
            <person name="Ament-Velasquez S.L."/>
            <person name="Kruys A."/>
            <person name="Hutchinson M.I."/>
            <person name="Powell A.J."/>
            <person name="Barry K."/>
            <person name="Miller A.N."/>
            <person name="Grigoriev I.V."/>
            <person name="Debuchy R."/>
            <person name="Gladieux P."/>
            <person name="Thoren M.H."/>
            <person name="Johannesson H."/>
        </authorList>
    </citation>
    <scope>NUCLEOTIDE SEQUENCE</scope>
    <source>
        <strain evidence="2">CBS 314.62</strain>
    </source>
</reference>
<reference evidence="2" key="1">
    <citation type="journal article" date="2023" name="Mol. Phylogenet. Evol.">
        <title>Genome-scale phylogeny and comparative genomics of the fungal order Sordariales.</title>
        <authorList>
            <person name="Hensen N."/>
            <person name="Bonometti L."/>
            <person name="Westerberg I."/>
            <person name="Brannstrom I.O."/>
            <person name="Guillou S."/>
            <person name="Cros-Aarteil S."/>
            <person name="Calhoun S."/>
            <person name="Haridas S."/>
            <person name="Kuo A."/>
            <person name="Mondo S."/>
            <person name="Pangilinan J."/>
            <person name="Riley R."/>
            <person name="LaButti K."/>
            <person name="Andreopoulos B."/>
            <person name="Lipzen A."/>
            <person name="Chen C."/>
            <person name="Yan M."/>
            <person name="Daum C."/>
            <person name="Ng V."/>
            <person name="Clum A."/>
            <person name="Steindorff A."/>
            <person name="Ohm R.A."/>
            <person name="Martin F."/>
            <person name="Silar P."/>
            <person name="Natvig D.O."/>
            <person name="Lalanne C."/>
            <person name="Gautier V."/>
            <person name="Ament-Velasquez S.L."/>
            <person name="Kruys A."/>
            <person name="Hutchinson M.I."/>
            <person name="Powell A.J."/>
            <person name="Barry K."/>
            <person name="Miller A.N."/>
            <person name="Grigoriev I.V."/>
            <person name="Debuchy R."/>
            <person name="Gladieux P."/>
            <person name="Hiltunen Thoren M."/>
            <person name="Johannesson H."/>
        </authorList>
    </citation>
    <scope>NUCLEOTIDE SEQUENCE</scope>
    <source>
        <strain evidence="2">CBS 314.62</strain>
    </source>
</reference>
<dbReference type="AlphaFoldDB" id="A0AAE0XBR1"/>
<organism evidence="2 3">
    <name type="scientific">Podospora appendiculata</name>
    <dbReference type="NCBI Taxonomy" id="314037"/>
    <lineage>
        <taxon>Eukaryota</taxon>
        <taxon>Fungi</taxon>
        <taxon>Dikarya</taxon>
        <taxon>Ascomycota</taxon>
        <taxon>Pezizomycotina</taxon>
        <taxon>Sordariomycetes</taxon>
        <taxon>Sordariomycetidae</taxon>
        <taxon>Sordariales</taxon>
        <taxon>Podosporaceae</taxon>
        <taxon>Podospora</taxon>
    </lineage>
</organism>
<evidence type="ECO:0000256" key="1">
    <source>
        <dbReference type="SAM" id="MobiDB-lite"/>
    </source>
</evidence>
<proteinExistence type="predicted"/>
<feature type="region of interest" description="Disordered" evidence="1">
    <location>
        <begin position="1"/>
        <end position="49"/>
    </location>
</feature>
<feature type="region of interest" description="Disordered" evidence="1">
    <location>
        <begin position="417"/>
        <end position="440"/>
    </location>
</feature>
<protein>
    <submittedName>
        <fullName evidence="2">Uncharacterized protein</fullName>
    </submittedName>
</protein>
<gene>
    <name evidence="2" type="ORF">B0T22DRAFT_491095</name>
</gene>
<name>A0AAE0XBR1_9PEZI</name>
<feature type="compositionally biased region" description="Polar residues" evidence="1">
    <location>
        <begin position="1"/>
        <end position="11"/>
    </location>
</feature>
<dbReference type="Proteomes" id="UP001270362">
    <property type="component" value="Unassembled WGS sequence"/>
</dbReference>
<sequence>MSSTDDSSTTPHKGPDSPWRRQYGGWNEPTFTNSGHSGLRPVKPDIKRPLGQGEDLAELVRNGPFPEPNEHDLDYIFSTERFQARRNMGVKSWQLGSFNSSLPVHTTLQELNEVTNTSNTLSSKIVWTFFDKDCADRYGVPNHSMGLATAFTKDIKTGPRGQFVAIFLSNDMLKTLMHGFRRTHAGITERYIGRFHLAVTMVHQLMHAFWMLRVRDGGHDLHGTNHEPFVNDDYECGEPEEPGRRSYLLGLTMFPEDSMTTIVPHFGISMLKAPSYFQTRVSHLNDLELQTYSVREIRHHGGSTPRPHLHYNFSRILMDFKKRTAAWDAIRPWYKSAYAIWQLTPYAIVDLRTPVEMFYNAAQLRNLKLAIELRNGLERRLITYTNLGKIVLGSLYLYQIFYLLITVTMSWKPQQHGYQHGSTEPRSLKNRWKPSRDSLN</sequence>
<keyword evidence="3" id="KW-1185">Reference proteome</keyword>
<evidence type="ECO:0000313" key="3">
    <source>
        <dbReference type="Proteomes" id="UP001270362"/>
    </source>
</evidence>
<comment type="caution">
    <text evidence="2">The sequence shown here is derived from an EMBL/GenBank/DDBJ whole genome shotgun (WGS) entry which is preliminary data.</text>
</comment>
<dbReference type="EMBL" id="JAULSO010000002">
    <property type="protein sequence ID" value="KAK3689709.1"/>
    <property type="molecule type" value="Genomic_DNA"/>
</dbReference>